<dbReference type="PROSITE" id="PS00233">
    <property type="entry name" value="CHIT_BIND_RR_1"/>
    <property type="match status" value="1"/>
</dbReference>
<dbReference type="PROSITE" id="PS51155">
    <property type="entry name" value="CHIT_BIND_RR_2"/>
    <property type="match status" value="1"/>
</dbReference>
<keyword evidence="6" id="KW-1185">Reference proteome</keyword>
<organism evidence="5 6">
    <name type="scientific">Trichonephila clavata</name>
    <name type="common">Joro spider</name>
    <name type="synonym">Nephila clavata</name>
    <dbReference type="NCBI Taxonomy" id="2740835"/>
    <lineage>
        <taxon>Eukaryota</taxon>
        <taxon>Metazoa</taxon>
        <taxon>Ecdysozoa</taxon>
        <taxon>Arthropoda</taxon>
        <taxon>Chelicerata</taxon>
        <taxon>Arachnida</taxon>
        <taxon>Araneae</taxon>
        <taxon>Araneomorphae</taxon>
        <taxon>Entelegynae</taxon>
        <taxon>Araneoidea</taxon>
        <taxon>Nephilidae</taxon>
        <taxon>Trichonephila</taxon>
    </lineage>
</organism>
<dbReference type="Pfam" id="PF00379">
    <property type="entry name" value="Chitin_bind_4"/>
    <property type="match status" value="1"/>
</dbReference>
<evidence type="ECO:0000256" key="3">
    <source>
        <dbReference type="PROSITE-ProRule" id="PRU00497"/>
    </source>
</evidence>
<dbReference type="GO" id="GO:0062129">
    <property type="term" value="C:chitin-based extracellular matrix"/>
    <property type="evidence" value="ECO:0007669"/>
    <property type="project" value="TreeGrafter"/>
</dbReference>
<sequence length="255" mass="27494">MHRTKDIHPVVRRILFPVTLPPSHCYRSRKLQNNMKVHFFLFCIAAAMVVAIAQEMTIPVGVDGKDTLTTIRNVDADGNYDVGYNENQLTGGASFYRERGFKNGTRTGSYGYTTRNGLIRIVTYVADEDGYRAEILTNEPGVSSAQPANVTVTKEVEPDPVALALGPTGVPLQQSASSSMAYMSEGDPGRTLALDSTGVPLPLSASSSVAYMSESDPVRSYVMASVSDNPGYDGGSLGSAYVRVNSPSSQYEYVI</sequence>
<protein>
    <submittedName>
        <fullName evidence="5">Cuticle protein 14 isoform b</fullName>
    </submittedName>
</protein>
<name>A0A8X6G5J6_TRICU</name>
<feature type="transmembrane region" description="Helical" evidence="4">
    <location>
        <begin position="37"/>
        <end position="53"/>
    </location>
</feature>
<dbReference type="AlphaFoldDB" id="A0A8X6G5J6"/>
<evidence type="ECO:0000256" key="4">
    <source>
        <dbReference type="SAM" id="Phobius"/>
    </source>
</evidence>
<dbReference type="EMBL" id="BMAO01034476">
    <property type="protein sequence ID" value="GFQ96787.1"/>
    <property type="molecule type" value="Genomic_DNA"/>
</dbReference>
<keyword evidence="2 3" id="KW-0193">Cuticle</keyword>
<evidence type="ECO:0000256" key="2">
    <source>
        <dbReference type="ARBA" id="ARBA00022460"/>
    </source>
</evidence>
<comment type="caution">
    <text evidence="5">The sequence shown here is derived from an EMBL/GenBank/DDBJ whole genome shotgun (WGS) entry which is preliminary data.</text>
</comment>
<evidence type="ECO:0000313" key="6">
    <source>
        <dbReference type="Proteomes" id="UP000887116"/>
    </source>
</evidence>
<evidence type="ECO:0000313" key="5">
    <source>
        <dbReference type="EMBL" id="GFQ96787.1"/>
    </source>
</evidence>
<dbReference type="PANTHER" id="PTHR10380">
    <property type="entry name" value="CUTICLE PROTEIN"/>
    <property type="match status" value="1"/>
</dbReference>
<comment type="function">
    <text evidence="1">Component of the rigid cuticle of the spider.</text>
</comment>
<dbReference type="PANTHER" id="PTHR10380:SF173">
    <property type="entry name" value="CUTICULAR PROTEIN 47EF, ISOFORM C-RELATED"/>
    <property type="match status" value="1"/>
</dbReference>
<dbReference type="InterPro" id="IPR000618">
    <property type="entry name" value="Insect_cuticle"/>
</dbReference>
<dbReference type="Proteomes" id="UP000887116">
    <property type="component" value="Unassembled WGS sequence"/>
</dbReference>
<accession>A0A8X6G5J6</accession>
<dbReference type="OrthoDB" id="6436244at2759"/>
<dbReference type="InterPro" id="IPR031311">
    <property type="entry name" value="CHIT_BIND_RR_consensus"/>
</dbReference>
<dbReference type="InterPro" id="IPR050468">
    <property type="entry name" value="Cuticle_Struct_Prot"/>
</dbReference>
<keyword evidence="4" id="KW-0812">Transmembrane</keyword>
<keyword evidence="4" id="KW-0472">Membrane</keyword>
<keyword evidence="4" id="KW-1133">Transmembrane helix</keyword>
<gene>
    <name evidence="5" type="primary">NCL1_27346</name>
    <name evidence="5" type="ORF">TNCT_67431</name>
</gene>
<reference evidence="5" key="1">
    <citation type="submission" date="2020-07" db="EMBL/GenBank/DDBJ databases">
        <title>Multicomponent nature underlies the extraordinary mechanical properties of spider dragline silk.</title>
        <authorList>
            <person name="Kono N."/>
            <person name="Nakamura H."/>
            <person name="Mori M."/>
            <person name="Yoshida Y."/>
            <person name="Ohtoshi R."/>
            <person name="Malay A.D."/>
            <person name="Moran D.A.P."/>
            <person name="Tomita M."/>
            <person name="Numata K."/>
            <person name="Arakawa K."/>
        </authorList>
    </citation>
    <scope>NUCLEOTIDE SEQUENCE</scope>
</reference>
<dbReference type="GO" id="GO:0008010">
    <property type="term" value="F:structural constituent of chitin-based larval cuticle"/>
    <property type="evidence" value="ECO:0007669"/>
    <property type="project" value="TreeGrafter"/>
</dbReference>
<evidence type="ECO:0000256" key="1">
    <source>
        <dbReference type="ARBA" id="ARBA00002980"/>
    </source>
</evidence>
<proteinExistence type="predicted"/>